<evidence type="ECO:0000256" key="6">
    <source>
        <dbReference type="ARBA" id="ARBA00023274"/>
    </source>
</evidence>
<dbReference type="InterPro" id="IPR000235">
    <property type="entry name" value="Ribosomal_uS7"/>
</dbReference>
<dbReference type="AlphaFoldDB" id="A0AAE4VKB7"/>
<dbReference type="GO" id="GO:0019843">
    <property type="term" value="F:rRNA binding"/>
    <property type="evidence" value="ECO:0007669"/>
    <property type="project" value="UniProtKB-KW"/>
</dbReference>
<proteinExistence type="inferred from homology"/>
<evidence type="ECO:0000256" key="7">
    <source>
        <dbReference type="ARBA" id="ARBA00035524"/>
    </source>
</evidence>
<sequence>MSRKKRTRSDLLKYQQGHKKHFADHAYGDANLGKFINYVMWDGKKTIAENIVYSALEKVAEDLKSNVIDIFYDVLNRIAPVVILKSRRFSGATYQVPTSIRPERGMSLAMKWIVSFARKKSQSGKTMIEGLILEFSLAHKGDPSSGALKKAEEVKKMVEANKAYSHLSDVP</sequence>
<organism evidence="9 10">
    <name type="scientific">Lyticum sinuosum</name>
    <dbReference type="NCBI Taxonomy" id="1332059"/>
    <lineage>
        <taxon>Bacteria</taxon>
        <taxon>Pseudomonadati</taxon>
        <taxon>Pseudomonadota</taxon>
        <taxon>Alphaproteobacteria</taxon>
        <taxon>Rickettsiales</taxon>
        <taxon>Lyticum</taxon>
    </lineage>
</organism>
<reference evidence="9" key="1">
    <citation type="submission" date="2023-02" db="EMBL/GenBank/DDBJ databases">
        <title>Host association and intracellularity evolved multiple times independently in the Rickettsiales.</title>
        <authorList>
            <person name="Castelli M."/>
            <person name="Nardi T."/>
            <person name="Gammuto L."/>
            <person name="Bellinzona G."/>
            <person name="Sabaneyeva E."/>
            <person name="Potekhin A."/>
            <person name="Serra V."/>
            <person name="Petroni G."/>
            <person name="Sassera D."/>
        </authorList>
    </citation>
    <scope>NUCLEOTIDE SEQUENCE</scope>
    <source>
        <strain evidence="9">USBL-36I1</strain>
    </source>
</reference>
<keyword evidence="10" id="KW-1185">Reference proteome</keyword>
<comment type="similarity">
    <text evidence="1">Belongs to the universal ribosomal protein uS7 family.</text>
</comment>
<dbReference type="Pfam" id="PF00177">
    <property type="entry name" value="Ribosomal_S7"/>
    <property type="match status" value="1"/>
</dbReference>
<keyword evidence="6" id="KW-0687">Ribonucleoprotein</keyword>
<keyword evidence="4" id="KW-0694">RNA-binding</keyword>
<dbReference type="CDD" id="cd14869">
    <property type="entry name" value="uS7_Bacteria"/>
    <property type="match status" value="1"/>
</dbReference>
<evidence type="ECO:0000256" key="2">
    <source>
        <dbReference type="ARBA" id="ARBA00022555"/>
    </source>
</evidence>
<protein>
    <recommendedName>
        <fullName evidence="7">30S ribosomal protein S7</fullName>
    </recommendedName>
</protein>
<evidence type="ECO:0000256" key="1">
    <source>
        <dbReference type="ARBA" id="ARBA00007151"/>
    </source>
</evidence>
<dbReference type="InterPro" id="IPR036823">
    <property type="entry name" value="Ribosomal_uS7_dom_sf"/>
</dbReference>
<keyword evidence="5 9" id="KW-0689">Ribosomal protein</keyword>
<comment type="caution">
    <text evidence="9">The sequence shown here is derived from an EMBL/GenBank/DDBJ whole genome shotgun (WGS) entry which is preliminary data.</text>
</comment>
<evidence type="ECO:0000256" key="3">
    <source>
        <dbReference type="ARBA" id="ARBA00022730"/>
    </source>
</evidence>
<dbReference type="Proteomes" id="UP001289135">
    <property type="component" value="Unassembled WGS sequence"/>
</dbReference>
<dbReference type="EMBL" id="JARGYU010000001">
    <property type="protein sequence ID" value="MDZ5761105.1"/>
    <property type="molecule type" value="Genomic_DNA"/>
</dbReference>
<accession>A0AAE4VKB7</accession>
<dbReference type="GO" id="GO:0006412">
    <property type="term" value="P:translation"/>
    <property type="evidence" value="ECO:0007669"/>
    <property type="project" value="InterPro"/>
</dbReference>
<dbReference type="RefSeq" id="WP_322498532.1">
    <property type="nucleotide sequence ID" value="NZ_JARGYU010000001.1"/>
</dbReference>
<evidence type="ECO:0000313" key="9">
    <source>
        <dbReference type="EMBL" id="MDZ5761105.1"/>
    </source>
</evidence>
<dbReference type="Gene3D" id="1.10.455.10">
    <property type="entry name" value="Ribosomal protein S7 domain"/>
    <property type="match status" value="1"/>
</dbReference>
<keyword evidence="3" id="KW-0699">rRNA-binding</keyword>
<dbReference type="PIRSF" id="PIRSF002122">
    <property type="entry name" value="RPS7p_RPS7a_RPS5e_RPS7o"/>
    <property type="match status" value="1"/>
</dbReference>
<evidence type="ECO:0000256" key="4">
    <source>
        <dbReference type="ARBA" id="ARBA00022884"/>
    </source>
</evidence>
<dbReference type="GO" id="GO:0000049">
    <property type="term" value="F:tRNA binding"/>
    <property type="evidence" value="ECO:0007669"/>
    <property type="project" value="UniProtKB-KW"/>
</dbReference>
<dbReference type="PANTHER" id="PTHR11205">
    <property type="entry name" value="RIBOSOMAL PROTEIN S7"/>
    <property type="match status" value="1"/>
</dbReference>
<evidence type="ECO:0000256" key="5">
    <source>
        <dbReference type="ARBA" id="ARBA00022980"/>
    </source>
</evidence>
<feature type="domain" description="Small ribosomal subunit protein uS7" evidence="8">
    <location>
        <begin position="14"/>
        <end position="162"/>
    </location>
</feature>
<gene>
    <name evidence="9" type="ORF">Lyticum_00270</name>
</gene>
<evidence type="ECO:0000313" key="10">
    <source>
        <dbReference type="Proteomes" id="UP001289135"/>
    </source>
</evidence>
<keyword evidence="2" id="KW-0820">tRNA-binding</keyword>
<dbReference type="InterPro" id="IPR023798">
    <property type="entry name" value="Ribosomal_uS7_dom"/>
</dbReference>
<evidence type="ECO:0000259" key="8">
    <source>
        <dbReference type="Pfam" id="PF00177"/>
    </source>
</evidence>
<dbReference type="InterPro" id="IPR005717">
    <property type="entry name" value="Ribosomal_uS7_bac/org-type"/>
</dbReference>
<name>A0AAE4VKB7_9RICK</name>
<dbReference type="GO" id="GO:0015935">
    <property type="term" value="C:small ribosomal subunit"/>
    <property type="evidence" value="ECO:0007669"/>
    <property type="project" value="InterPro"/>
</dbReference>
<dbReference type="NCBIfam" id="TIGR01029">
    <property type="entry name" value="rpsG_bact"/>
    <property type="match status" value="1"/>
</dbReference>
<dbReference type="GO" id="GO:0003735">
    <property type="term" value="F:structural constituent of ribosome"/>
    <property type="evidence" value="ECO:0007669"/>
    <property type="project" value="InterPro"/>
</dbReference>
<dbReference type="SUPFAM" id="SSF47973">
    <property type="entry name" value="Ribosomal protein S7"/>
    <property type="match status" value="1"/>
</dbReference>